<name>A0A6I6K9S7_9BACT</name>
<dbReference type="AlphaFoldDB" id="A0A6I6K9S7"/>
<dbReference type="PANTHER" id="PTHR33336:SF3">
    <property type="entry name" value="ABM DOMAIN-CONTAINING PROTEIN"/>
    <property type="match status" value="1"/>
</dbReference>
<keyword evidence="2" id="KW-0560">Oxidoreductase</keyword>
<dbReference type="InterPro" id="IPR007138">
    <property type="entry name" value="ABM_dom"/>
</dbReference>
<dbReference type="Pfam" id="PF03992">
    <property type="entry name" value="ABM"/>
    <property type="match status" value="1"/>
</dbReference>
<dbReference type="RefSeq" id="WP_158870200.1">
    <property type="nucleotide sequence ID" value="NZ_CP046401.1"/>
</dbReference>
<dbReference type="EMBL" id="CP046401">
    <property type="protein sequence ID" value="QGY46874.1"/>
    <property type="molecule type" value="Genomic_DNA"/>
</dbReference>
<dbReference type="GO" id="GO:0004497">
    <property type="term" value="F:monooxygenase activity"/>
    <property type="evidence" value="ECO:0007669"/>
    <property type="project" value="UniProtKB-KW"/>
</dbReference>
<dbReference type="Gene3D" id="3.30.70.100">
    <property type="match status" value="1"/>
</dbReference>
<evidence type="ECO:0000259" key="1">
    <source>
        <dbReference type="PROSITE" id="PS51725"/>
    </source>
</evidence>
<dbReference type="PROSITE" id="PS51725">
    <property type="entry name" value="ABM"/>
    <property type="match status" value="1"/>
</dbReference>
<sequence>MKNLILGILTLVTIAFITSSLTNKTSQHECSFDKDSMNVVMRFEIKVKPEYVSFLKQSFDECKAKVLAQEPGCLDYSLFQSYNDSTLFCLTEAWATKGAHNAHMQLEHTKKHIAETRDIRDPSFQSKTGYTYWICPGANEK</sequence>
<keyword evidence="3" id="KW-1185">Reference proteome</keyword>
<evidence type="ECO:0000313" key="2">
    <source>
        <dbReference type="EMBL" id="QGY46874.1"/>
    </source>
</evidence>
<dbReference type="InterPro" id="IPR050744">
    <property type="entry name" value="AI-2_Isomerase_LsrG"/>
</dbReference>
<protein>
    <submittedName>
        <fullName evidence="2">Antibiotic biosynthesis monooxygenase</fullName>
    </submittedName>
</protein>
<evidence type="ECO:0000313" key="3">
    <source>
        <dbReference type="Proteomes" id="UP000428260"/>
    </source>
</evidence>
<accession>A0A6I6K9S7</accession>
<proteinExistence type="predicted"/>
<organism evidence="2 3">
    <name type="scientific">Maribellus comscasis</name>
    <dbReference type="NCBI Taxonomy" id="2681766"/>
    <lineage>
        <taxon>Bacteria</taxon>
        <taxon>Pseudomonadati</taxon>
        <taxon>Bacteroidota</taxon>
        <taxon>Bacteroidia</taxon>
        <taxon>Marinilabiliales</taxon>
        <taxon>Prolixibacteraceae</taxon>
        <taxon>Maribellus</taxon>
    </lineage>
</organism>
<dbReference type="InterPro" id="IPR011008">
    <property type="entry name" value="Dimeric_a/b-barrel"/>
</dbReference>
<dbReference type="SUPFAM" id="SSF54909">
    <property type="entry name" value="Dimeric alpha+beta barrel"/>
    <property type="match status" value="1"/>
</dbReference>
<feature type="domain" description="ABM" evidence="1">
    <location>
        <begin position="39"/>
        <end position="128"/>
    </location>
</feature>
<gene>
    <name evidence="2" type="ORF">GM418_25410</name>
</gene>
<reference evidence="2 3" key="1">
    <citation type="submission" date="2019-11" db="EMBL/GenBank/DDBJ databases">
        <authorList>
            <person name="Zheng R.K."/>
            <person name="Sun C.M."/>
        </authorList>
    </citation>
    <scope>NUCLEOTIDE SEQUENCE [LARGE SCALE GENOMIC DNA]</scope>
    <source>
        <strain evidence="2 3">WC007</strain>
    </source>
</reference>
<dbReference type="KEGG" id="mcos:GM418_25410"/>
<keyword evidence="2" id="KW-0503">Monooxygenase</keyword>
<dbReference type="Proteomes" id="UP000428260">
    <property type="component" value="Chromosome"/>
</dbReference>
<dbReference type="PANTHER" id="PTHR33336">
    <property type="entry name" value="QUINOL MONOOXYGENASE YGIN-RELATED"/>
    <property type="match status" value="1"/>
</dbReference>